<gene>
    <name evidence="2" type="ORF">Tasa_021_027</name>
</gene>
<name>A0A0D6MLX5_9PROT</name>
<keyword evidence="3" id="KW-1185">Reference proteome</keyword>
<protein>
    <submittedName>
        <fullName evidence="2">Uncharacterized protein</fullName>
    </submittedName>
</protein>
<organism evidence="2 3">
    <name type="scientific">Tanticharoenia sakaeratensis NBRC 103193</name>
    <dbReference type="NCBI Taxonomy" id="1231623"/>
    <lineage>
        <taxon>Bacteria</taxon>
        <taxon>Pseudomonadati</taxon>
        <taxon>Pseudomonadota</taxon>
        <taxon>Alphaproteobacteria</taxon>
        <taxon>Acetobacterales</taxon>
        <taxon>Acetobacteraceae</taxon>
        <taxon>Tanticharoenia</taxon>
    </lineage>
</organism>
<sequence length="198" mass="21623">MLRGWCDPKRGENDMVRKASRSAADGKTLQSSVIHNARTRLSQWCIHDVSFRKGRGDARQSAVGGSLAENKRHSQPDGGKRAEKAEQGSPGSSMPIGDAQEMPDSAGYPLDTIAVMALQQLQGVFHGWFEYVEVISRTRREHGFPSLPSCLQDNPVRIVGTVGRRFHCSGTTAAGRQAARSILHLQTTCGGWPTTRLI</sequence>
<feature type="compositionally biased region" description="Basic and acidic residues" evidence="1">
    <location>
        <begin position="69"/>
        <end position="86"/>
    </location>
</feature>
<proteinExistence type="predicted"/>
<reference evidence="2 3" key="1">
    <citation type="submission" date="2012-10" db="EMBL/GenBank/DDBJ databases">
        <title>Genome sequencing of Tanticharoenia sakaeratensis NBRC 103193.</title>
        <authorList>
            <person name="Azuma Y."/>
            <person name="Hadano H."/>
            <person name="Hirakawa H."/>
            <person name="Matsushita K."/>
        </authorList>
    </citation>
    <scope>NUCLEOTIDE SEQUENCE [LARGE SCALE GENOMIC DNA]</scope>
    <source>
        <strain evidence="2 3">NBRC 103193</strain>
    </source>
</reference>
<comment type="caution">
    <text evidence="2">The sequence shown here is derived from an EMBL/GenBank/DDBJ whole genome shotgun (WGS) entry which is preliminary data.</text>
</comment>
<evidence type="ECO:0000256" key="1">
    <source>
        <dbReference type="SAM" id="MobiDB-lite"/>
    </source>
</evidence>
<feature type="region of interest" description="Disordered" evidence="1">
    <location>
        <begin position="1"/>
        <end position="27"/>
    </location>
</feature>
<dbReference type="AlphaFoldDB" id="A0A0D6MLX5"/>
<evidence type="ECO:0000313" key="3">
    <source>
        <dbReference type="Proteomes" id="UP000032679"/>
    </source>
</evidence>
<dbReference type="Proteomes" id="UP000032679">
    <property type="component" value="Unassembled WGS sequence"/>
</dbReference>
<feature type="compositionally biased region" description="Basic and acidic residues" evidence="1">
    <location>
        <begin position="1"/>
        <end position="17"/>
    </location>
</feature>
<dbReference type="EMBL" id="BALE01000021">
    <property type="protein sequence ID" value="GAN54446.1"/>
    <property type="molecule type" value="Genomic_DNA"/>
</dbReference>
<evidence type="ECO:0000313" key="2">
    <source>
        <dbReference type="EMBL" id="GAN54446.1"/>
    </source>
</evidence>
<accession>A0A0D6MLX5</accession>
<feature type="region of interest" description="Disordered" evidence="1">
    <location>
        <begin position="57"/>
        <end position="105"/>
    </location>
</feature>